<proteinExistence type="inferred from homology"/>
<name>A0A3S0XN33_9MICO</name>
<accession>A0A3S0XN33</accession>
<dbReference type="NCBIfam" id="NF002003">
    <property type="entry name" value="PRK00802.1-3"/>
    <property type="match status" value="1"/>
</dbReference>
<dbReference type="CDD" id="cd00540">
    <property type="entry name" value="AAG"/>
    <property type="match status" value="1"/>
</dbReference>
<dbReference type="OrthoDB" id="9794313at2"/>
<keyword evidence="3 5" id="KW-0378">Hydrolase</keyword>
<evidence type="ECO:0000256" key="2">
    <source>
        <dbReference type="ARBA" id="ARBA00022763"/>
    </source>
</evidence>
<keyword evidence="4 5" id="KW-0234">DNA repair</keyword>
<comment type="caution">
    <text evidence="6">The sequence shown here is derived from an EMBL/GenBank/DDBJ whole genome shotgun (WGS) entry which is preliminary data.</text>
</comment>
<dbReference type="InterPro" id="IPR003180">
    <property type="entry name" value="MPG"/>
</dbReference>
<dbReference type="NCBIfam" id="TIGR00567">
    <property type="entry name" value="3mg"/>
    <property type="match status" value="1"/>
</dbReference>
<gene>
    <name evidence="6" type="ORF">ELQ94_05800</name>
</gene>
<evidence type="ECO:0000313" key="6">
    <source>
        <dbReference type="EMBL" id="RUR01043.1"/>
    </source>
</evidence>
<sequence>MTELERVLALPALDAAPLLLGSVLRRSSAEGVVGVRITEVEAYLGVGEDPGSHAFRRRSPRNATMFGPPGRLYAYFTYGMHVCANVVCGPEGSASAVLLRAGEIVEGVELARARRPAATRDRDLARGPARLASALGIALAEDGAPLDASPYALELGGLESDVVSGPRTGVSGPGGGLDFPWRFWIDGDPSVSPYKRHPKA</sequence>
<evidence type="ECO:0000256" key="4">
    <source>
        <dbReference type="ARBA" id="ARBA00023204"/>
    </source>
</evidence>
<dbReference type="EMBL" id="RZGZ01000002">
    <property type="protein sequence ID" value="RUR01043.1"/>
    <property type="molecule type" value="Genomic_DNA"/>
</dbReference>
<dbReference type="SUPFAM" id="SSF50486">
    <property type="entry name" value="FMT C-terminal domain-like"/>
    <property type="match status" value="1"/>
</dbReference>
<dbReference type="InterPro" id="IPR036995">
    <property type="entry name" value="MPG_sf"/>
</dbReference>
<dbReference type="GO" id="GO:0006284">
    <property type="term" value="P:base-excision repair"/>
    <property type="evidence" value="ECO:0007669"/>
    <property type="project" value="InterPro"/>
</dbReference>
<evidence type="ECO:0000256" key="3">
    <source>
        <dbReference type="ARBA" id="ARBA00022801"/>
    </source>
</evidence>
<dbReference type="InterPro" id="IPR011034">
    <property type="entry name" value="Formyl_transferase-like_C_sf"/>
</dbReference>
<organism evidence="6 7">
    <name type="scientific">Labedella endophytica</name>
    <dbReference type="NCBI Taxonomy" id="1523160"/>
    <lineage>
        <taxon>Bacteria</taxon>
        <taxon>Bacillati</taxon>
        <taxon>Actinomycetota</taxon>
        <taxon>Actinomycetes</taxon>
        <taxon>Micrococcales</taxon>
        <taxon>Microbacteriaceae</taxon>
        <taxon>Labedella</taxon>
    </lineage>
</organism>
<dbReference type="PANTHER" id="PTHR10429">
    <property type="entry name" value="DNA-3-METHYLADENINE GLYCOSYLASE"/>
    <property type="match status" value="1"/>
</dbReference>
<dbReference type="HAMAP" id="MF_00527">
    <property type="entry name" value="3MGH"/>
    <property type="match status" value="1"/>
</dbReference>
<keyword evidence="2 5" id="KW-0227">DNA damage</keyword>
<comment type="similarity">
    <text evidence="1 5">Belongs to the DNA glycosylase MPG family.</text>
</comment>
<dbReference type="AlphaFoldDB" id="A0A3S0XN33"/>
<reference evidence="6 7" key="1">
    <citation type="submission" date="2018-12" db="EMBL/GenBank/DDBJ databases">
        <authorList>
            <person name="Li F."/>
        </authorList>
    </citation>
    <scope>NUCLEOTIDE SEQUENCE [LARGE SCALE GENOMIC DNA]</scope>
    <source>
        <strain evidence="6 7">EGI 6500705</strain>
    </source>
</reference>
<evidence type="ECO:0000313" key="7">
    <source>
        <dbReference type="Proteomes" id="UP000274909"/>
    </source>
</evidence>
<dbReference type="Pfam" id="PF02245">
    <property type="entry name" value="Pur_DNA_glyco"/>
    <property type="match status" value="1"/>
</dbReference>
<dbReference type="RefSeq" id="WP_127048120.1">
    <property type="nucleotide sequence ID" value="NZ_RZGZ01000002.1"/>
</dbReference>
<dbReference type="GO" id="GO:0003905">
    <property type="term" value="F:alkylbase DNA N-glycosylase activity"/>
    <property type="evidence" value="ECO:0007669"/>
    <property type="project" value="InterPro"/>
</dbReference>
<keyword evidence="6" id="KW-0326">Glycosidase</keyword>
<dbReference type="GO" id="GO:0003677">
    <property type="term" value="F:DNA binding"/>
    <property type="evidence" value="ECO:0007669"/>
    <property type="project" value="InterPro"/>
</dbReference>
<keyword evidence="7" id="KW-1185">Reference proteome</keyword>
<dbReference type="Gene3D" id="3.10.300.10">
    <property type="entry name" value="Methylpurine-DNA glycosylase (MPG)"/>
    <property type="match status" value="1"/>
</dbReference>
<dbReference type="EC" id="3.2.2.-" evidence="5"/>
<dbReference type="Proteomes" id="UP000274909">
    <property type="component" value="Unassembled WGS sequence"/>
</dbReference>
<protein>
    <recommendedName>
        <fullName evidence="5">Putative 3-methyladenine DNA glycosylase</fullName>
        <ecNumber evidence="5">3.2.2.-</ecNumber>
    </recommendedName>
</protein>
<dbReference type="PANTHER" id="PTHR10429:SF0">
    <property type="entry name" value="DNA-3-METHYLADENINE GLYCOSYLASE"/>
    <property type="match status" value="1"/>
</dbReference>
<evidence type="ECO:0000256" key="1">
    <source>
        <dbReference type="ARBA" id="ARBA00009232"/>
    </source>
</evidence>
<evidence type="ECO:0000256" key="5">
    <source>
        <dbReference type="HAMAP-Rule" id="MF_00527"/>
    </source>
</evidence>